<dbReference type="Proteomes" id="UP001152798">
    <property type="component" value="Chromosome 1"/>
</dbReference>
<evidence type="ECO:0000256" key="2">
    <source>
        <dbReference type="ARBA" id="ARBA00022737"/>
    </source>
</evidence>
<protein>
    <recommendedName>
        <fullName evidence="7">LIM zinc-binding domain-containing protein</fullName>
    </recommendedName>
</protein>
<feature type="compositionally biased region" description="Basic and acidic residues" evidence="6">
    <location>
        <begin position="1"/>
        <end position="10"/>
    </location>
</feature>
<dbReference type="PANTHER" id="PTHR45787:SF13">
    <property type="entry name" value="LD11652P"/>
    <property type="match status" value="1"/>
</dbReference>
<dbReference type="SMART" id="SM00132">
    <property type="entry name" value="LIM"/>
    <property type="match status" value="1"/>
</dbReference>
<dbReference type="OrthoDB" id="6352355at2759"/>
<dbReference type="PROSITE" id="PS50023">
    <property type="entry name" value="LIM_DOMAIN_2"/>
    <property type="match status" value="1"/>
</dbReference>
<keyword evidence="1 5" id="KW-0479">Metal-binding</keyword>
<evidence type="ECO:0000313" key="8">
    <source>
        <dbReference type="EMBL" id="CAH1391809.1"/>
    </source>
</evidence>
<feature type="compositionally biased region" description="Basic residues" evidence="6">
    <location>
        <begin position="217"/>
        <end position="229"/>
    </location>
</feature>
<feature type="domain" description="LIM zinc-binding" evidence="7">
    <location>
        <begin position="145"/>
        <end position="208"/>
    </location>
</feature>
<proteinExistence type="predicted"/>
<dbReference type="Pfam" id="PF00412">
    <property type="entry name" value="LIM"/>
    <property type="match status" value="1"/>
</dbReference>
<accession>A0A9P0E108</accession>
<feature type="region of interest" description="Disordered" evidence="6">
    <location>
        <begin position="1"/>
        <end position="27"/>
    </location>
</feature>
<evidence type="ECO:0000256" key="6">
    <source>
        <dbReference type="SAM" id="MobiDB-lite"/>
    </source>
</evidence>
<keyword evidence="3 5" id="KW-0862">Zinc</keyword>
<gene>
    <name evidence="8" type="ORF">NEZAVI_LOCUS2738</name>
</gene>
<dbReference type="PANTHER" id="PTHR45787">
    <property type="entry name" value="LD11652P"/>
    <property type="match status" value="1"/>
</dbReference>
<keyword evidence="9" id="KW-1185">Reference proteome</keyword>
<reference evidence="8" key="1">
    <citation type="submission" date="2022-01" db="EMBL/GenBank/DDBJ databases">
        <authorList>
            <person name="King R."/>
        </authorList>
    </citation>
    <scope>NUCLEOTIDE SEQUENCE</scope>
</reference>
<evidence type="ECO:0000256" key="4">
    <source>
        <dbReference type="ARBA" id="ARBA00023038"/>
    </source>
</evidence>
<evidence type="ECO:0000259" key="7">
    <source>
        <dbReference type="PROSITE" id="PS50023"/>
    </source>
</evidence>
<dbReference type="InterPro" id="IPR050945">
    <property type="entry name" value="LMO_RBTN_TF"/>
</dbReference>
<dbReference type="Gene3D" id="2.10.110.10">
    <property type="entry name" value="Cysteine Rich Protein"/>
    <property type="match status" value="1"/>
</dbReference>
<evidence type="ECO:0000256" key="3">
    <source>
        <dbReference type="ARBA" id="ARBA00022833"/>
    </source>
</evidence>
<evidence type="ECO:0000256" key="5">
    <source>
        <dbReference type="PROSITE-ProRule" id="PRU00125"/>
    </source>
</evidence>
<dbReference type="EMBL" id="OV725077">
    <property type="protein sequence ID" value="CAH1391809.1"/>
    <property type="molecule type" value="Genomic_DNA"/>
</dbReference>
<dbReference type="GO" id="GO:0046872">
    <property type="term" value="F:metal ion binding"/>
    <property type="evidence" value="ECO:0007669"/>
    <property type="project" value="UniProtKB-KW"/>
</dbReference>
<keyword evidence="2" id="KW-0677">Repeat</keyword>
<dbReference type="PROSITE" id="PS00478">
    <property type="entry name" value="LIM_DOMAIN_1"/>
    <property type="match status" value="1"/>
</dbReference>
<feature type="region of interest" description="Disordered" evidence="6">
    <location>
        <begin position="209"/>
        <end position="229"/>
    </location>
</feature>
<evidence type="ECO:0000313" key="9">
    <source>
        <dbReference type="Proteomes" id="UP001152798"/>
    </source>
</evidence>
<dbReference type="InterPro" id="IPR001781">
    <property type="entry name" value="Znf_LIM"/>
</dbReference>
<sequence length="229" mass="24866">MDRRLCDSRGAEINGPGSGKEPDGPRTEVALPCSASPSSDLCSCPGLPESQTCLAEVNDYQSYFKMQRANAALIRTIVSVQQPNILTVYKGSIRTTKGYRQVNQAFGLIGYIKFDLLNGERAGRHIPDPKVLTLGIHCRLFGSTGACSGCGQTIPASEFVMRAAPHHVFHLKCFACSKCGSQLVPGDRYYMAGGSLVCEQDWHKLVKSPAPQAPPVRKGKVGRPRRSRD</sequence>
<keyword evidence="4 5" id="KW-0440">LIM domain</keyword>
<organism evidence="8 9">
    <name type="scientific">Nezara viridula</name>
    <name type="common">Southern green stink bug</name>
    <name type="synonym">Cimex viridulus</name>
    <dbReference type="NCBI Taxonomy" id="85310"/>
    <lineage>
        <taxon>Eukaryota</taxon>
        <taxon>Metazoa</taxon>
        <taxon>Ecdysozoa</taxon>
        <taxon>Arthropoda</taxon>
        <taxon>Hexapoda</taxon>
        <taxon>Insecta</taxon>
        <taxon>Pterygota</taxon>
        <taxon>Neoptera</taxon>
        <taxon>Paraneoptera</taxon>
        <taxon>Hemiptera</taxon>
        <taxon>Heteroptera</taxon>
        <taxon>Panheteroptera</taxon>
        <taxon>Pentatomomorpha</taxon>
        <taxon>Pentatomoidea</taxon>
        <taxon>Pentatomidae</taxon>
        <taxon>Pentatominae</taxon>
        <taxon>Nezara</taxon>
    </lineage>
</organism>
<evidence type="ECO:0000256" key="1">
    <source>
        <dbReference type="ARBA" id="ARBA00022723"/>
    </source>
</evidence>
<dbReference type="SUPFAM" id="SSF57716">
    <property type="entry name" value="Glucocorticoid receptor-like (DNA-binding domain)"/>
    <property type="match status" value="2"/>
</dbReference>
<name>A0A9P0E108_NEZVI</name>
<dbReference type="AlphaFoldDB" id="A0A9P0E108"/>